<protein>
    <recommendedName>
        <fullName evidence="9">Protein kinase domain-containing protein</fullName>
    </recommendedName>
</protein>
<name>A0A2Z7AWA1_9LAMI</name>
<gene>
    <name evidence="7" type="ORF">F511_08647</name>
</gene>
<keyword evidence="8" id="KW-1185">Reference proteome</keyword>
<keyword evidence="4" id="KW-1133">Transmembrane helix</keyword>
<proteinExistence type="predicted"/>
<evidence type="ECO:0000256" key="2">
    <source>
        <dbReference type="ARBA" id="ARBA00022692"/>
    </source>
</evidence>
<dbReference type="AlphaFoldDB" id="A0A2Z7AWA1"/>
<dbReference type="SUPFAM" id="SSF56112">
    <property type="entry name" value="Protein kinase-like (PK-like)"/>
    <property type="match status" value="1"/>
</dbReference>
<keyword evidence="2" id="KW-0812">Transmembrane</keyword>
<organism evidence="7 8">
    <name type="scientific">Dorcoceras hygrometricum</name>
    <dbReference type="NCBI Taxonomy" id="472368"/>
    <lineage>
        <taxon>Eukaryota</taxon>
        <taxon>Viridiplantae</taxon>
        <taxon>Streptophyta</taxon>
        <taxon>Embryophyta</taxon>
        <taxon>Tracheophyta</taxon>
        <taxon>Spermatophyta</taxon>
        <taxon>Magnoliopsida</taxon>
        <taxon>eudicotyledons</taxon>
        <taxon>Gunneridae</taxon>
        <taxon>Pentapetalae</taxon>
        <taxon>asterids</taxon>
        <taxon>lamiids</taxon>
        <taxon>Lamiales</taxon>
        <taxon>Gesneriaceae</taxon>
        <taxon>Didymocarpoideae</taxon>
        <taxon>Trichosporeae</taxon>
        <taxon>Loxocarpinae</taxon>
        <taxon>Dorcoceras</taxon>
    </lineage>
</organism>
<keyword evidence="5" id="KW-0472">Membrane</keyword>
<comment type="subcellular location">
    <subcellularLocation>
        <location evidence="1">Membrane</location>
        <topology evidence="1">Single-pass membrane protein</topology>
    </subcellularLocation>
</comment>
<dbReference type="PANTHER" id="PTHR47974:SF9">
    <property type="entry name" value="RECEPTOR-LIKE SERINE_THREONINE-PROTEIN KINASE"/>
    <property type="match status" value="1"/>
</dbReference>
<accession>A0A2Z7AWA1</accession>
<dbReference type="Gene3D" id="3.30.200.20">
    <property type="entry name" value="Phosphorylase Kinase, domain 1"/>
    <property type="match status" value="1"/>
</dbReference>
<dbReference type="Proteomes" id="UP000250235">
    <property type="component" value="Unassembled WGS sequence"/>
</dbReference>
<evidence type="ECO:0000313" key="7">
    <source>
        <dbReference type="EMBL" id="KZV25618.1"/>
    </source>
</evidence>
<feature type="region of interest" description="Disordered" evidence="6">
    <location>
        <begin position="1"/>
        <end position="24"/>
    </location>
</feature>
<dbReference type="InterPro" id="IPR011009">
    <property type="entry name" value="Kinase-like_dom_sf"/>
</dbReference>
<dbReference type="EMBL" id="KV011849">
    <property type="protein sequence ID" value="KZV25618.1"/>
    <property type="molecule type" value="Genomic_DNA"/>
</dbReference>
<reference evidence="7 8" key="1">
    <citation type="journal article" date="2015" name="Proc. Natl. Acad. Sci. U.S.A.">
        <title>The resurrection genome of Boea hygrometrica: A blueprint for survival of dehydration.</title>
        <authorList>
            <person name="Xiao L."/>
            <person name="Yang G."/>
            <person name="Zhang L."/>
            <person name="Yang X."/>
            <person name="Zhao S."/>
            <person name="Ji Z."/>
            <person name="Zhou Q."/>
            <person name="Hu M."/>
            <person name="Wang Y."/>
            <person name="Chen M."/>
            <person name="Xu Y."/>
            <person name="Jin H."/>
            <person name="Xiao X."/>
            <person name="Hu G."/>
            <person name="Bao F."/>
            <person name="Hu Y."/>
            <person name="Wan P."/>
            <person name="Li L."/>
            <person name="Deng X."/>
            <person name="Kuang T."/>
            <person name="Xiang C."/>
            <person name="Zhu J.K."/>
            <person name="Oliver M.J."/>
            <person name="He Y."/>
        </authorList>
    </citation>
    <scope>NUCLEOTIDE SEQUENCE [LARGE SCALE GENOMIC DNA]</scope>
    <source>
        <strain evidence="8">cv. XS01</strain>
    </source>
</reference>
<sequence>MPIRYSDNNHQTATNDFSSPEDDNFLEGFSGMPIRYSDNNHQTATNDFSVKLGQGGFGLVYQGNLRDGTQVSVKNWKATGWERRNFEPKLV</sequence>
<evidence type="ECO:0000256" key="5">
    <source>
        <dbReference type="ARBA" id="ARBA00023136"/>
    </source>
</evidence>
<dbReference type="PANTHER" id="PTHR47974">
    <property type="entry name" value="OS07G0415500 PROTEIN"/>
    <property type="match status" value="1"/>
</dbReference>
<evidence type="ECO:0000256" key="4">
    <source>
        <dbReference type="ARBA" id="ARBA00022989"/>
    </source>
</evidence>
<dbReference type="OrthoDB" id="1915649at2759"/>
<dbReference type="GO" id="GO:0016020">
    <property type="term" value="C:membrane"/>
    <property type="evidence" value="ECO:0007669"/>
    <property type="project" value="UniProtKB-SubCell"/>
</dbReference>
<evidence type="ECO:0000313" key="8">
    <source>
        <dbReference type="Proteomes" id="UP000250235"/>
    </source>
</evidence>
<evidence type="ECO:0008006" key="9">
    <source>
        <dbReference type="Google" id="ProtNLM"/>
    </source>
</evidence>
<evidence type="ECO:0000256" key="6">
    <source>
        <dbReference type="SAM" id="MobiDB-lite"/>
    </source>
</evidence>
<keyword evidence="3" id="KW-0732">Signal</keyword>
<evidence type="ECO:0000256" key="3">
    <source>
        <dbReference type="ARBA" id="ARBA00022729"/>
    </source>
</evidence>
<evidence type="ECO:0000256" key="1">
    <source>
        <dbReference type="ARBA" id="ARBA00004167"/>
    </source>
</evidence>
<feature type="compositionally biased region" description="Polar residues" evidence="6">
    <location>
        <begin position="1"/>
        <end position="18"/>
    </location>
</feature>